<accession>A0ABR1DZB5</accession>
<proteinExistence type="predicted"/>
<evidence type="ECO:0000313" key="2">
    <source>
        <dbReference type="Proteomes" id="UP001303046"/>
    </source>
</evidence>
<evidence type="ECO:0008006" key="3">
    <source>
        <dbReference type="Google" id="ProtNLM"/>
    </source>
</evidence>
<dbReference type="Proteomes" id="UP001303046">
    <property type="component" value="Unassembled WGS sequence"/>
</dbReference>
<dbReference type="EMBL" id="JAVFWL010000005">
    <property type="protein sequence ID" value="KAK6755779.1"/>
    <property type="molecule type" value="Genomic_DNA"/>
</dbReference>
<comment type="caution">
    <text evidence="1">The sequence shown here is derived from an EMBL/GenBank/DDBJ whole genome shotgun (WGS) entry which is preliminary data.</text>
</comment>
<gene>
    <name evidence="1" type="primary">Necator_chrV.g19065</name>
    <name evidence="1" type="ORF">RB195_014274</name>
</gene>
<name>A0ABR1DZB5_NECAM</name>
<organism evidence="1 2">
    <name type="scientific">Necator americanus</name>
    <name type="common">Human hookworm</name>
    <dbReference type="NCBI Taxonomy" id="51031"/>
    <lineage>
        <taxon>Eukaryota</taxon>
        <taxon>Metazoa</taxon>
        <taxon>Ecdysozoa</taxon>
        <taxon>Nematoda</taxon>
        <taxon>Chromadorea</taxon>
        <taxon>Rhabditida</taxon>
        <taxon>Rhabditina</taxon>
        <taxon>Rhabditomorpha</taxon>
        <taxon>Strongyloidea</taxon>
        <taxon>Ancylostomatidae</taxon>
        <taxon>Bunostominae</taxon>
        <taxon>Necator</taxon>
    </lineage>
</organism>
<sequence length="157" mass="18213">MMNDLSSEQGRKRRAVWGAFKSIKDVVKRSNEIQLRAHLFNPIVLSALTYASETWSFRKQEENAISAIERRIERVMVGATRFTQVKEGIRSSLLHYRLKIKGATTYAKESKIRWAGHVMRFSDNRWIRAVSDWIPRDITSAQSGEMEVFLVPSRANR</sequence>
<protein>
    <recommendedName>
        <fullName evidence="3">Reverse transcriptase domain-containing protein</fullName>
    </recommendedName>
</protein>
<evidence type="ECO:0000313" key="1">
    <source>
        <dbReference type="EMBL" id="KAK6755779.1"/>
    </source>
</evidence>
<keyword evidence="2" id="KW-1185">Reference proteome</keyword>
<reference evidence="1 2" key="1">
    <citation type="submission" date="2023-08" db="EMBL/GenBank/DDBJ databases">
        <title>A Necator americanus chromosomal reference genome.</title>
        <authorList>
            <person name="Ilik V."/>
            <person name="Petrzelkova K.J."/>
            <person name="Pardy F."/>
            <person name="Fuh T."/>
            <person name="Niatou-Singa F.S."/>
            <person name="Gouil Q."/>
            <person name="Baker L."/>
            <person name="Ritchie M.E."/>
            <person name="Jex A.R."/>
            <person name="Gazzola D."/>
            <person name="Li H."/>
            <person name="Toshio Fujiwara R."/>
            <person name="Zhan B."/>
            <person name="Aroian R.V."/>
            <person name="Pafco B."/>
            <person name="Schwarz E.M."/>
        </authorList>
    </citation>
    <scope>NUCLEOTIDE SEQUENCE [LARGE SCALE GENOMIC DNA]</scope>
    <source>
        <strain evidence="1 2">Aroian</strain>
        <tissue evidence="1">Whole animal</tissue>
    </source>
</reference>